<feature type="repeat" description="RCC1" evidence="1">
    <location>
        <begin position="346"/>
        <end position="407"/>
    </location>
</feature>
<dbReference type="AlphaFoldDB" id="A0A2C5ZQP3"/>
<feature type="compositionally biased region" description="Polar residues" evidence="2">
    <location>
        <begin position="31"/>
        <end position="40"/>
    </location>
</feature>
<dbReference type="InterPro" id="IPR000408">
    <property type="entry name" value="Reg_chr_condens"/>
</dbReference>
<keyword evidence="4" id="KW-1185">Reference proteome</keyword>
<proteinExistence type="predicted"/>
<comment type="caution">
    <text evidence="3">The sequence shown here is derived from an EMBL/GenBank/DDBJ whole genome shotgun (WGS) entry which is preliminary data.</text>
</comment>
<protein>
    <submittedName>
        <fullName evidence="3">Uncharacterized protein</fullName>
    </submittedName>
</protein>
<dbReference type="EMBL" id="NJEU01000074">
    <property type="protein sequence ID" value="PHH82150.1"/>
    <property type="molecule type" value="Genomic_DNA"/>
</dbReference>
<accession>A0A2C5ZQP3</accession>
<dbReference type="InterPro" id="IPR053245">
    <property type="entry name" value="MitoProcess-Associated"/>
</dbReference>
<dbReference type="PANTHER" id="PTHR47563">
    <property type="entry name" value="PROTEIN FMP25, MITOCHONDRIAL"/>
    <property type="match status" value="1"/>
</dbReference>
<name>A0A2C5ZQP3_9HYPO</name>
<dbReference type="OrthoDB" id="10256179at2759"/>
<dbReference type="Gene3D" id="2.130.10.30">
    <property type="entry name" value="Regulator of chromosome condensation 1/beta-lactamase-inhibitor protein II"/>
    <property type="match status" value="1"/>
</dbReference>
<feature type="repeat" description="RCC1" evidence="1">
    <location>
        <begin position="430"/>
        <end position="495"/>
    </location>
</feature>
<evidence type="ECO:0000313" key="3">
    <source>
        <dbReference type="EMBL" id="PHH82150.1"/>
    </source>
</evidence>
<dbReference type="GO" id="GO:0034551">
    <property type="term" value="P:mitochondrial respiratory chain complex III assembly"/>
    <property type="evidence" value="ECO:0007669"/>
    <property type="project" value="TreeGrafter"/>
</dbReference>
<dbReference type="Proteomes" id="UP000224854">
    <property type="component" value="Unassembled WGS sequence"/>
</dbReference>
<dbReference type="SUPFAM" id="SSF50985">
    <property type="entry name" value="RCC1/BLIP-II"/>
    <property type="match status" value="1"/>
</dbReference>
<dbReference type="PANTHER" id="PTHR47563:SF1">
    <property type="entry name" value="PROTEIN FMP25, MITOCHONDRIAL"/>
    <property type="match status" value="1"/>
</dbReference>
<feature type="region of interest" description="Disordered" evidence="2">
    <location>
        <begin position="25"/>
        <end position="46"/>
    </location>
</feature>
<organism evidence="3 4">
    <name type="scientific">Ophiocordyceps australis</name>
    <dbReference type="NCBI Taxonomy" id="1399860"/>
    <lineage>
        <taxon>Eukaryota</taxon>
        <taxon>Fungi</taxon>
        <taxon>Dikarya</taxon>
        <taxon>Ascomycota</taxon>
        <taxon>Pezizomycotina</taxon>
        <taxon>Sordariomycetes</taxon>
        <taxon>Hypocreomycetidae</taxon>
        <taxon>Hypocreales</taxon>
        <taxon>Ophiocordycipitaceae</taxon>
        <taxon>Ophiocordyceps</taxon>
    </lineage>
</organism>
<sequence length="600" mass="65017">MKPSHTTLEHAARLGCSIRRPMVASPGQWLRRSSTTTPQRQPRPRHTAKIAGLAAVLAVGAASAYYYSRLSEKQPSELQGAAKTELEFEKPPKLPLSKEENRELISSQHLQVKNSWEHPGVYLWGSNVGKVVDPESDDKVVKLPRRFVYFNDQLLRDIKLKQNFGAAITENGDLVQWGVAFSKADARPQTTLRGKDLVKLSVSADRIIALSRQGAVYSVPASRSDLVDGAKLNRRSSWSLWSTGGKERLSFRELTPGKLGRGEKIVQVSSGLEHCLMLTNKGRVFSAASSTLSFPCRGQMGIPGLEWETRPAGPYDQAHEIQTLSGIQVETIATGDYHSVVLDKLGRIFSFGDNRYGQLGLETDGGMLSVCAPTMVNVNKLYAKSGLVPKVAMIEAGGSNTFFAVDADMALGHGTSQAVAPARRMPQGVSDVWACGHGVTGALGTGKWTHVSVAPTKIKTLSSLMEFNEASNKMVPIRLKALSVGSTHCSAVMDNVTETSISQQSSKRETNWGADVVFWGGNEHFQLGTGKRTNMNTPGYIGPLDGGQGDDETGRKGEVHRLCLTPRQTARLGRGAQGRKATLEQKVECGEFVTGVYSAV</sequence>
<dbReference type="InterPro" id="IPR009091">
    <property type="entry name" value="RCC1/BLIP-II"/>
</dbReference>
<evidence type="ECO:0000313" key="4">
    <source>
        <dbReference type="Proteomes" id="UP000224854"/>
    </source>
</evidence>
<evidence type="ECO:0000256" key="2">
    <source>
        <dbReference type="SAM" id="MobiDB-lite"/>
    </source>
</evidence>
<gene>
    <name evidence="3" type="ORF">CDD82_6840</name>
</gene>
<evidence type="ECO:0000256" key="1">
    <source>
        <dbReference type="PROSITE-ProRule" id="PRU00235"/>
    </source>
</evidence>
<dbReference type="PROSITE" id="PS50012">
    <property type="entry name" value="RCC1_3"/>
    <property type="match status" value="2"/>
</dbReference>
<dbReference type="Pfam" id="PF13540">
    <property type="entry name" value="RCC1_2"/>
    <property type="match status" value="1"/>
</dbReference>
<dbReference type="PROSITE" id="PS00626">
    <property type="entry name" value="RCC1_2"/>
    <property type="match status" value="1"/>
</dbReference>
<reference evidence="3 4" key="1">
    <citation type="submission" date="2017-06" db="EMBL/GenBank/DDBJ databases">
        <title>Ant-infecting Ophiocordyceps genomes reveal a high diversity of potential behavioral manipulation genes and a possible major role for enterotoxins.</title>
        <authorList>
            <person name="De Bekker C."/>
            <person name="Evans H.C."/>
            <person name="Brachmann A."/>
            <person name="Hughes D.P."/>
        </authorList>
    </citation>
    <scope>NUCLEOTIDE SEQUENCE [LARGE SCALE GENOMIC DNA]</scope>
    <source>
        <strain evidence="3 4">1348a</strain>
    </source>
</reference>
<dbReference type="GO" id="GO:0005743">
    <property type="term" value="C:mitochondrial inner membrane"/>
    <property type="evidence" value="ECO:0007669"/>
    <property type="project" value="TreeGrafter"/>
</dbReference>